<dbReference type="FunFam" id="3.30.460.30:FF:000001">
    <property type="entry name" value="Glutamyl-tRNA reductase"/>
    <property type="match status" value="1"/>
</dbReference>
<feature type="active site" description="Nucleophile" evidence="9 10">
    <location>
        <position position="49"/>
    </location>
</feature>
<feature type="domain" description="Tetrapyrrole biosynthesis glutamyl-tRNA reductase dimerisation" evidence="15">
    <location>
        <begin position="316"/>
        <end position="411"/>
    </location>
</feature>
<evidence type="ECO:0000256" key="4">
    <source>
        <dbReference type="ARBA" id="ARBA00022857"/>
    </source>
</evidence>
<dbReference type="InterPro" id="IPR015895">
    <property type="entry name" value="4pyrrol_synth_GluRdtase_N"/>
</dbReference>
<comment type="pathway">
    <text evidence="1 9 14">Porphyrin-containing compound metabolism; protoporphyrin-IX biosynthesis; 5-aminolevulinate from L-glutamyl-tRNA(Glu): step 1/2.</text>
</comment>
<dbReference type="SUPFAM" id="SSF51735">
    <property type="entry name" value="NAD(P)-binding Rossmann-fold domains"/>
    <property type="match status" value="1"/>
</dbReference>
<keyword evidence="4 9" id="KW-0521">NADP</keyword>
<evidence type="ECO:0000256" key="11">
    <source>
        <dbReference type="PIRSR" id="PIRSR000445-2"/>
    </source>
</evidence>
<comment type="catalytic activity">
    <reaction evidence="7 9 14">
        <text>(S)-4-amino-5-oxopentanoate + tRNA(Glu) + NADP(+) = L-glutamyl-tRNA(Glu) + NADPH + H(+)</text>
        <dbReference type="Rhea" id="RHEA:12344"/>
        <dbReference type="Rhea" id="RHEA-COMP:9663"/>
        <dbReference type="Rhea" id="RHEA-COMP:9680"/>
        <dbReference type="ChEBI" id="CHEBI:15378"/>
        <dbReference type="ChEBI" id="CHEBI:57501"/>
        <dbReference type="ChEBI" id="CHEBI:57783"/>
        <dbReference type="ChEBI" id="CHEBI:58349"/>
        <dbReference type="ChEBI" id="CHEBI:78442"/>
        <dbReference type="ChEBI" id="CHEBI:78520"/>
        <dbReference type="EC" id="1.2.1.70"/>
    </reaction>
</comment>
<dbReference type="Gene3D" id="3.40.50.720">
    <property type="entry name" value="NAD(P)-binding Rossmann-like Domain"/>
    <property type="match status" value="1"/>
</dbReference>
<dbReference type="FunFam" id="3.40.50.720:FF:000031">
    <property type="entry name" value="Glutamyl-tRNA reductase"/>
    <property type="match status" value="1"/>
</dbReference>
<dbReference type="STRING" id="1121325.SAMN04515677_11627"/>
<organism evidence="18 19">
    <name type="scientific">Romboutsia lituseburensis DSM 797</name>
    <dbReference type="NCBI Taxonomy" id="1121325"/>
    <lineage>
        <taxon>Bacteria</taxon>
        <taxon>Bacillati</taxon>
        <taxon>Bacillota</taxon>
        <taxon>Clostridia</taxon>
        <taxon>Peptostreptococcales</taxon>
        <taxon>Peptostreptococcaceae</taxon>
        <taxon>Romboutsia</taxon>
    </lineage>
</organism>
<dbReference type="GO" id="GO:0050661">
    <property type="term" value="F:NADP binding"/>
    <property type="evidence" value="ECO:0007669"/>
    <property type="project" value="InterPro"/>
</dbReference>
<evidence type="ECO:0000256" key="3">
    <source>
        <dbReference type="ARBA" id="ARBA00012970"/>
    </source>
</evidence>
<gene>
    <name evidence="9" type="primary">hemA</name>
    <name evidence="18" type="ORF">SAMN04515677_11627</name>
</gene>
<evidence type="ECO:0000313" key="19">
    <source>
        <dbReference type="Proteomes" id="UP000199068"/>
    </source>
</evidence>
<evidence type="ECO:0000259" key="16">
    <source>
        <dbReference type="Pfam" id="PF01488"/>
    </source>
</evidence>
<evidence type="ECO:0000256" key="2">
    <source>
        <dbReference type="ARBA" id="ARBA00005916"/>
    </source>
</evidence>
<comment type="miscellaneous">
    <text evidence="9">During catalysis, the active site Cys acts as a nucleophile attacking the alpha-carbonyl group of tRNA-bound glutamate with the formation of a thioester intermediate between enzyme and glutamate, and the concomitant release of tRNA(Glu). The thioester intermediate is finally reduced by direct hydride transfer from NADPH, to form the product GSA.</text>
</comment>
<dbReference type="InterPro" id="IPR036291">
    <property type="entry name" value="NAD(P)-bd_dom_sf"/>
</dbReference>
<dbReference type="PIRSF" id="PIRSF000445">
    <property type="entry name" value="4pyrrol_synth_GluRdtase"/>
    <property type="match status" value="1"/>
</dbReference>
<dbReference type="SUPFAM" id="SSF69742">
    <property type="entry name" value="Glutamyl tRNA-reductase catalytic, N-terminal domain"/>
    <property type="match status" value="1"/>
</dbReference>
<evidence type="ECO:0000259" key="17">
    <source>
        <dbReference type="Pfam" id="PF05201"/>
    </source>
</evidence>
<dbReference type="InterPro" id="IPR018214">
    <property type="entry name" value="GluRdtase_CS"/>
</dbReference>
<feature type="binding site" evidence="9 11">
    <location>
        <position position="106"/>
    </location>
    <ligand>
        <name>substrate</name>
    </ligand>
</feature>
<evidence type="ECO:0000256" key="5">
    <source>
        <dbReference type="ARBA" id="ARBA00023002"/>
    </source>
</evidence>
<accession>A0A1G9UBX9</accession>
<feature type="domain" description="Quinate/shikimate 5-dehydrogenase/glutamyl-tRNA reductase" evidence="16">
    <location>
        <begin position="171"/>
        <end position="299"/>
    </location>
</feature>
<dbReference type="PANTHER" id="PTHR43013:SF1">
    <property type="entry name" value="GLUTAMYL-TRNA REDUCTASE"/>
    <property type="match status" value="1"/>
</dbReference>
<feature type="domain" description="Glutamyl-tRNA reductase N-terminal" evidence="17">
    <location>
        <begin position="6"/>
        <end position="153"/>
    </location>
</feature>
<feature type="binding site" evidence="9 11">
    <location>
        <position position="117"/>
    </location>
    <ligand>
        <name>substrate</name>
    </ligand>
</feature>
<dbReference type="CDD" id="cd05213">
    <property type="entry name" value="NAD_bind_Glutamyl_tRNA_reduct"/>
    <property type="match status" value="1"/>
</dbReference>
<dbReference type="InterPro" id="IPR036343">
    <property type="entry name" value="GluRdtase_N_sf"/>
</dbReference>
<dbReference type="EMBL" id="FNGW01000016">
    <property type="protein sequence ID" value="SDM57418.1"/>
    <property type="molecule type" value="Genomic_DNA"/>
</dbReference>
<dbReference type="PANTHER" id="PTHR43013">
    <property type="entry name" value="GLUTAMYL-TRNA REDUCTASE"/>
    <property type="match status" value="1"/>
</dbReference>
<dbReference type="InterPro" id="IPR036453">
    <property type="entry name" value="GluRdtase_dimer_dom_sf"/>
</dbReference>
<protein>
    <recommendedName>
        <fullName evidence="8 9">Glutamyl-tRNA reductase</fullName>
        <shortName evidence="9">GluTR</shortName>
        <ecNumber evidence="3 9">1.2.1.70</ecNumber>
    </recommendedName>
</protein>
<keyword evidence="6 9" id="KW-0627">Porphyrin biosynthesis</keyword>
<dbReference type="EC" id="1.2.1.70" evidence="3 9"/>
<dbReference type="GO" id="GO:0019353">
    <property type="term" value="P:protoporphyrinogen IX biosynthetic process from glutamate"/>
    <property type="evidence" value="ECO:0007669"/>
    <property type="project" value="TreeGrafter"/>
</dbReference>
<evidence type="ECO:0000256" key="12">
    <source>
        <dbReference type="PIRSR" id="PIRSR000445-3"/>
    </source>
</evidence>
<comment type="similarity">
    <text evidence="2 9 14">Belongs to the glutamyl-tRNA reductase family.</text>
</comment>
<feature type="binding site" evidence="9 12">
    <location>
        <begin position="186"/>
        <end position="191"/>
    </location>
    <ligand>
        <name>NADP(+)</name>
        <dbReference type="ChEBI" id="CHEBI:58349"/>
    </ligand>
</feature>
<evidence type="ECO:0000256" key="9">
    <source>
        <dbReference type="HAMAP-Rule" id="MF_00087"/>
    </source>
</evidence>
<dbReference type="HAMAP" id="MF_00087">
    <property type="entry name" value="Glu_tRNA_reductase"/>
    <property type="match status" value="1"/>
</dbReference>
<feature type="site" description="Important for activity" evidence="9 13">
    <location>
        <position position="96"/>
    </location>
</feature>
<evidence type="ECO:0000256" key="10">
    <source>
        <dbReference type="PIRSR" id="PIRSR000445-1"/>
    </source>
</evidence>
<feature type="binding site" evidence="9 11">
    <location>
        <begin position="111"/>
        <end position="113"/>
    </location>
    <ligand>
        <name>substrate</name>
    </ligand>
</feature>
<name>A0A1G9UBX9_9FIRM</name>
<dbReference type="SUPFAM" id="SSF69075">
    <property type="entry name" value="Glutamyl tRNA-reductase dimerization domain"/>
    <property type="match status" value="1"/>
</dbReference>
<evidence type="ECO:0000256" key="13">
    <source>
        <dbReference type="PIRSR" id="PIRSR000445-4"/>
    </source>
</evidence>
<sequence length="411" mass="47600">MNIGVVGVNHNLAPISIREGVSFTDLQKIEAINYLLDKEIEEVIILSTCNRSEIYIQSKNVDEKVKVVEDFYATFFDKPDVKEYLFVKTHREAIDHIYKVTAGLDSIVLGEDQILGQVKDAHEFSMQLGASKKKFNKLFREAITTAKEIKSTTKISQQPLSISYIGVKFLEEKLGSLEGKNALVVGVGKMSKLTMKHLEEEKINTIYVSNRSHGKVKEIENDFKNVVPIEYADRYKILNDVDMVISATASPHIVVRYDEMPKVERKIYMMDIALPRDIDPKINELENIEVYDIDNLKEIHDKNDQKRKELANIGYDMINKSIDEFVEWMDSTHIDPTIESLNDKCLEIREDTLDYIFRKLDLDTREKKIIDKMMTSALKRLIREPIINLKQTKDKGKREEYIKLVEELFEL</sequence>
<dbReference type="PROSITE" id="PS00747">
    <property type="entry name" value="GLUTR"/>
    <property type="match status" value="1"/>
</dbReference>
<evidence type="ECO:0000256" key="14">
    <source>
        <dbReference type="RuleBase" id="RU000584"/>
    </source>
</evidence>
<dbReference type="Pfam" id="PF05201">
    <property type="entry name" value="GlutR_N"/>
    <property type="match status" value="1"/>
</dbReference>
<dbReference type="NCBIfam" id="TIGR01035">
    <property type="entry name" value="hemA"/>
    <property type="match status" value="1"/>
</dbReference>
<evidence type="ECO:0000256" key="6">
    <source>
        <dbReference type="ARBA" id="ARBA00023244"/>
    </source>
</evidence>
<comment type="function">
    <text evidence="9">Catalyzes the NADPH-dependent reduction of glutamyl-tRNA(Glu) to glutamate 1-semialdehyde (GSA).</text>
</comment>
<proteinExistence type="inferred from homology"/>
<keyword evidence="19" id="KW-1185">Reference proteome</keyword>
<dbReference type="InterPro" id="IPR015896">
    <property type="entry name" value="4pyrrol_synth_GluRdtase_dimer"/>
</dbReference>
<dbReference type="Pfam" id="PF00745">
    <property type="entry name" value="GlutR_dimer"/>
    <property type="match status" value="1"/>
</dbReference>
<evidence type="ECO:0000259" key="15">
    <source>
        <dbReference type="Pfam" id="PF00745"/>
    </source>
</evidence>
<dbReference type="InterPro" id="IPR000343">
    <property type="entry name" value="4pyrrol_synth_GluRdtase"/>
</dbReference>
<comment type="domain">
    <text evidence="9">Possesses an unusual extended V-shaped dimeric structure with each monomer consisting of three distinct domains arranged along a curved 'spinal' alpha-helix. The N-terminal catalytic domain specifically recognizes the glutamate moiety of the substrate. The second domain is the NADPH-binding domain, and the third C-terminal domain is responsible for dimerization.</text>
</comment>
<reference evidence="18 19" key="1">
    <citation type="submission" date="2016-10" db="EMBL/GenBank/DDBJ databases">
        <authorList>
            <person name="de Groot N.N."/>
        </authorList>
    </citation>
    <scope>NUCLEOTIDE SEQUENCE [LARGE SCALE GENOMIC DNA]</scope>
    <source>
        <strain evidence="18 19">DSM 797</strain>
    </source>
</reference>
<dbReference type="Proteomes" id="UP000199068">
    <property type="component" value="Unassembled WGS sequence"/>
</dbReference>
<dbReference type="Gene3D" id="3.30.460.30">
    <property type="entry name" value="Glutamyl-tRNA reductase, N-terminal domain"/>
    <property type="match status" value="1"/>
</dbReference>
<dbReference type="Pfam" id="PF01488">
    <property type="entry name" value="Shikimate_DH"/>
    <property type="match status" value="1"/>
</dbReference>
<feature type="binding site" evidence="9 11">
    <location>
        <begin position="48"/>
        <end position="51"/>
    </location>
    <ligand>
        <name>substrate</name>
    </ligand>
</feature>
<dbReference type="InterPro" id="IPR006151">
    <property type="entry name" value="Shikm_DH/Glu-tRNA_Rdtase"/>
</dbReference>
<keyword evidence="5 9" id="KW-0560">Oxidoreductase</keyword>
<dbReference type="AlphaFoldDB" id="A0A1G9UBX9"/>
<evidence type="ECO:0000256" key="8">
    <source>
        <dbReference type="ARBA" id="ARBA00068659"/>
    </source>
</evidence>
<evidence type="ECO:0000256" key="1">
    <source>
        <dbReference type="ARBA" id="ARBA00005059"/>
    </source>
</evidence>
<dbReference type="RefSeq" id="WP_092727812.1">
    <property type="nucleotide sequence ID" value="NZ_FNGW01000016.1"/>
</dbReference>
<evidence type="ECO:0000313" key="18">
    <source>
        <dbReference type="EMBL" id="SDM57418.1"/>
    </source>
</evidence>
<comment type="subunit">
    <text evidence="9">Homodimer.</text>
</comment>
<dbReference type="GO" id="GO:0008883">
    <property type="term" value="F:glutamyl-tRNA reductase activity"/>
    <property type="evidence" value="ECO:0007669"/>
    <property type="project" value="UniProtKB-UniRule"/>
</dbReference>
<evidence type="ECO:0000256" key="7">
    <source>
        <dbReference type="ARBA" id="ARBA00047464"/>
    </source>
</evidence>
<dbReference type="UniPathway" id="UPA00251">
    <property type="reaction ID" value="UER00316"/>
</dbReference>